<keyword evidence="1" id="KW-0649">Protein kinase inhibitor</keyword>
<evidence type="ECO:0000256" key="2">
    <source>
        <dbReference type="ARBA" id="ARBA00023306"/>
    </source>
</evidence>
<sequence length="112" mass="12882">MSTDLHVVKDLPAIRLSPIKIEAVASCSVDDDVCRTPTSEVHMIPVVVSCPPAPRKPRRRSVKRKLSEVEFFEIVNREEVESFFRSSFEVISKRRFVNINTLNIRIKNRTES</sequence>
<proteinExistence type="predicted"/>
<accession>A0AAV8SYT3</accession>
<comment type="caution">
    <text evidence="3">The sequence shown here is derived from an EMBL/GenBank/DDBJ whole genome shotgun (WGS) entry which is preliminary data.</text>
</comment>
<evidence type="ECO:0000313" key="3">
    <source>
        <dbReference type="EMBL" id="KAJ8759158.1"/>
    </source>
</evidence>
<dbReference type="Proteomes" id="UP001159364">
    <property type="component" value="Linkage Group LG07"/>
</dbReference>
<name>A0AAV8SYT3_9ROSI</name>
<dbReference type="GO" id="GO:0032875">
    <property type="term" value="P:regulation of DNA endoreduplication"/>
    <property type="evidence" value="ECO:0007669"/>
    <property type="project" value="InterPro"/>
</dbReference>
<organism evidence="3 4">
    <name type="scientific">Erythroxylum novogranatense</name>
    <dbReference type="NCBI Taxonomy" id="1862640"/>
    <lineage>
        <taxon>Eukaryota</taxon>
        <taxon>Viridiplantae</taxon>
        <taxon>Streptophyta</taxon>
        <taxon>Embryophyta</taxon>
        <taxon>Tracheophyta</taxon>
        <taxon>Spermatophyta</taxon>
        <taxon>Magnoliopsida</taxon>
        <taxon>eudicotyledons</taxon>
        <taxon>Gunneridae</taxon>
        <taxon>Pentapetalae</taxon>
        <taxon>rosids</taxon>
        <taxon>fabids</taxon>
        <taxon>Malpighiales</taxon>
        <taxon>Erythroxylaceae</taxon>
        <taxon>Erythroxylum</taxon>
    </lineage>
</organism>
<dbReference type="InterPro" id="IPR040389">
    <property type="entry name" value="SMR"/>
</dbReference>
<evidence type="ECO:0000313" key="4">
    <source>
        <dbReference type="Proteomes" id="UP001159364"/>
    </source>
</evidence>
<protein>
    <submittedName>
        <fullName evidence="3">Uncharacterized protein</fullName>
    </submittedName>
</protein>
<keyword evidence="4" id="KW-1185">Reference proteome</keyword>
<reference evidence="3 4" key="1">
    <citation type="submission" date="2021-09" db="EMBL/GenBank/DDBJ databases">
        <title>Genomic insights and catalytic innovation underlie evolution of tropane alkaloids biosynthesis.</title>
        <authorList>
            <person name="Wang Y.-J."/>
            <person name="Tian T."/>
            <person name="Huang J.-P."/>
            <person name="Huang S.-X."/>
        </authorList>
    </citation>
    <scope>NUCLEOTIDE SEQUENCE [LARGE SCALE GENOMIC DNA]</scope>
    <source>
        <strain evidence="3">KIB-2018</strain>
        <tissue evidence="3">Leaf</tissue>
    </source>
</reference>
<evidence type="ECO:0000256" key="1">
    <source>
        <dbReference type="ARBA" id="ARBA00023013"/>
    </source>
</evidence>
<gene>
    <name evidence="3" type="ORF">K2173_004165</name>
</gene>
<dbReference type="PANTHER" id="PTHR33142:SF13">
    <property type="entry name" value="CYCLIN-DEPENDENT PROTEIN KINASE INHIBITOR SMR1"/>
    <property type="match status" value="1"/>
</dbReference>
<keyword evidence="2" id="KW-0131">Cell cycle</keyword>
<dbReference type="PANTHER" id="PTHR33142">
    <property type="entry name" value="CYCLIN-DEPENDENT PROTEIN KINASE INHIBITOR SMR13"/>
    <property type="match status" value="1"/>
</dbReference>
<dbReference type="EMBL" id="JAIWQS010000007">
    <property type="protein sequence ID" value="KAJ8759158.1"/>
    <property type="molecule type" value="Genomic_DNA"/>
</dbReference>
<dbReference type="AlphaFoldDB" id="A0AAV8SYT3"/>
<dbReference type="GO" id="GO:0004860">
    <property type="term" value="F:protein kinase inhibitor activity"/>
    <property type="evidence" value="ECO:0007669"/>
    <property type="project" value="UniProtKB-KW"/>
</dbReference>